<evidence type="ECO:0000313" key="2">
    <source>
        <dbReference type="Proteomes" id="UP000070497"/>
    </source>
</evidence>
<reference evidence="1 2" key="1">
    <citation type="submission" date="2016-01" db="EMBL/GenBank/DDBJ databases">
        <title>Highly variable Streptococcus oralis are common among viridans streptococci isolated from primates.</title>
        <authorList>
            <person name="Denapaite D."/>
            <person name="Rieger M."/>
            <person name="Koendgen S."/>
            <person name="Brueckner R."/>
            <person name="Ochigava I."/>
            <person name="Kappeler P."/>
            <person name="Maetz-Rensing K."/>
            <person name="Leendertz F."/>
            <person name="Hakenbeck R."/>
        </authorList>
    </citation>
    <scope>NUCLEOTIDE SEQUENCE [LARGE SCALE GENOMIC DNA]</scope>
    <source>
        <strain evidence="1 2">DD14</strain>
    </source>
</reference>
<comment type="caution">
    <text evidence="1">The sequence shown here is derived from an EMBL/GenBank/DDBJ whole genome shotgun (WGS) entry which is preliminary data.</text>
</comment>
<dbReference type="Proteomes" id="UP000070497">
    <property type="component" value="Unassembled WGS sequence"/>
</dbReference>
<organism evidence="1 2">
    <name type="scientific">Streptococcus oralis</name>
    <dbReference type="NCBI Taxonomy" id="1303"/>
    <lineage>
        <taxon>Bacteria</taxon>
        <taxon>Bacillati</taxon>
        <taxon>Bacillota</taxon>
        <taxon>Bacilli</taxon>
        <taxon>Lactobacillales</taxon>
        <taxon>Streptococcaceae</taxon>
        <taxon>Streptococcus</taxon>
    </lineage>
</organism>
<keyword evidence="1" id="KW-0378">Hydrolase</keyword>
<protein>
    <submittedName>
        <fullName evidence="1">Phosphohydrolase (MutT/nudix family protein)</fullName>
    </submittedName>
</protein>
<dbReference type="GO" id="GO:0016787">
    <property type="term" value="F:hydrolase activity"/>
    <property type="evidence" value="ECO:0007669"/>
    <property type="project" value="UniProtKB-KW"/>
</dbReference>
<dbReference type="AlphaFoldDB" id="A0A139NZ61"/>
<accession>A0A139NZ61</accession>
<dbReference type="EMBL" id="LQRI01000174">
    <property type="protein sequence ID" value="KXT81153.1"/>
    <property type="molecule type" value="Genomic_DNA"/>
</dbReference>
<name>A0A139NZ61_STROR</name>
<gene>
    <name evidence="1" type="ORF">SORDD14_01340</name>
</gene>
<sequence>MQKFVFECQLFDGGFQENQEIAELQFFAIDQLPALSEKRITKEQMEILWQVYKGQKEQYID</sequence>
<evidence type="ECO:0000313" key="1">
    <source>
        <dbReference type="EMBL" id="KXT81153.1"/>
    </source>
</evidence>
<dbReference type="Gene3D" id="3.90.79.10">
    <property type="entry name" value="Nucleoside Triphosphate Pyrophosphohydrolase"/>
    <property type="match status" value="1"/>
</dbReference>
<proteinExistence type="predicted"/>
<dbReference type="PATRIC" id="fig|1303.77.peg.1495"/>